<dbReference type="AlphaFoldDB" id="A0AAV9MAP6"/>
<evidence type="ECO:0000256" key="1">
    <source>
        <dbReference type="SAM" id="MobiDB-lite"/>
    </source>
</evidence>
<sequence>MQNSDANTEAHLHNVVNEQISRVIESSKQVSNHSHKHKEGLKEQINETNQQGETSRFQQDKNHVNNNLAQNNGKQSNSQQQGQDQNNSKQEIVPEPAPFTIVQSFAARLRYNQSKNEIPITLDSPLHTTRQGLPAVLLDENDYNVKLAESCKHTLVGKFTNTMPKMEIIRKSFTLQTQLTGGVKITHFNARHVYIDLDNEFDYVTVWTKQRMSIEGQLMRIQAWTPDFTPEEETPIVPIWVALPELPWHCYNKVLLTTVLSSIGKVLYLDSPSSQKTRGSMARVKIQFDLTKERPPHIWMGFKNSDPNKGRWQRIQYEVIPDYCMYCKHQGHMDNVCTIKRRDDEFKRRKEKEAEKKNKNKSARAKLTVQDNGKSRINNDSRFTPQMSP</sequence>
<comment type="caution">
    <text evidence="3">The sequence shown here is derived from an EMBL/GenBank/DDBJ whole genome shotgun (WGS) entry which is preliminary data.</text>
</comment>
<gene>
    <name evidence="3" type="ORF">R3W88_008058</name>
</gene>
<feature type="compositionally biased region" description="Polar residues" evidence="1">
    <location>
        <begin position="46"/>
        <end position="57"/>
    </location>
</feature>
<proteinExistence type="predicted"/>
<dbReference type="InterPro" id="IPR025558">
    <property type="entry name" value="DUF4283"/>
</dbReference>
<feature type="compositionally biased region" description="Basic and acidic residues" evidence="1">
    <location>
        <begin position="348"/>
        <end position="357"/>
    </location>
</feature>
<feature type="compositionally biased region" description="Low complexity" evidence="1">
    <location>
        <begin position="70"/>
        <end position="90"/>
    </location>
</feature>
<dbReference type="Proteomes" id="UP001311915">
    <property type="component" value="Unassembled WGS sequence"/>
</dbReference>
<dbReference type="Pfam" id="PF14111">
    <property type="entry name" value="DUF4283"/>
    <property type="match status" value="1"/>
</dbReference>
<feature type="compositionally biased region" description="Polar residues" evidence="1">
    <location>
        <begin position="380"/>
        <end position="389"/>
    </location>
</feature>
<feature type="region of interest" description="Disordered" evidence="1">
    <location>
        <begin position="348"/>
        <end position="389"/>
    </location>
</feature>
<feature type="domain" description="DUF4283" evidence="2">
    <location>
        <begin position="148"/>
        <end position="232"/>
    </location>
</feature>
<protein>
    <recommendedName>
        <fullName evidence="2">DUF4283 domain-containing protein</fullName>
    </recommendedName>
</protein>
<evidence type="ECO:0000313" key="3">
    <source>
        <dbReference type="EMBL" id="KAK4733797.1"/>
    </source>
</evidence>
<name>A0AAV9MAP6_9SOLN</name>
<organism evidence="3 4">
    <name type="scientific">Solanum pinnatisectum</name>
    <name type="common">tansyleaf nightshade</name>
    <dbReference type="NCBI Taxonomy" id="50273"/>
    <lineage>
        <taxon>Eukaryota</taxon>
        <taxon>Viridiplantae</taxon>
        <taxon>Streptophyta</taxon>
        <taxon>Embryophyta</taxon>
        <taxon>Tracheophyta</taxon>
        <taxon>Spermatophyta</taxon>
        <taxon>Magnoliopsida</taxon>
        <taxon>eudicotyledons</taxon>
        <taxon>Gunneridae</taxon>
        <taxon>Pentapetalae</taxon>
        <taxon>asterids</taxon>
        <taxon>lamiids</taxon>
        <taxon>Solanales</taxon>
        <taxon>Solanaceae</taxon>
        <taxon>Solanoideae</taxon>
        <taxon>Solaneae</taxon>
        <taxon>Solanum</taxon>
    </lineage>
</organism>
<keyword evidence="4" id="KW-1185">Reference proteome</keyword>
<dbReference type="EMBL" id="JAWPEI010000002">
    <property type="protein sequence ID" value="KAK4733797.1"/>
    <property type="molecule type" value="Genomic_DNA"/>
</dbReference>
<feature type="region of interest" description="Disordered" evidence="1">
    <location>
        <begin position="25"/>
        <end position="97"/>
    </location>
</feature>
<dbReference type="InterPro" id="IPR040256">
    <property type="entry name" value="At4g02000-like"/>
</dbReference>
<dbReference type="PANTHER" id="PTHR31286:SF177">
    <property type="entry name" value="ENDONUCLEASE_EXONUCLEASE_PHOSPHATASE"/>
    <property type="match status" value="1"/>
</dbReference>
<evidence type="ECO:0000313" key="4">
    <source>
        <dbReference type="Proteomes" id="UP001311915"/>
    </source>
</evidence>
<dbReference type="PANTHER" id="PTHR31286">
    <property type="entry name" value="GLYCINE-RICH CELL WALL STRUCTURAL PROTEIN 1.8-LIKE"/>
    <property type="match status" value="1"/>
</dbReference>
<reference evidence="3 4" key="1">
    <citation type="submission" date="2023-10" db="EMBL/GenBank/DDBJ databases">
        <title>Genome-Wide Identification Analysis in wild type Solanum Pinnatisectum Reveals Some Genes Defensing Phytophthora Infestans.</title>
        <authorList>
            <person name="Sun C."/>
        </authorList>
    </citation>
    <scope>NUCLEOTIDE SEQUENCE [LARGE SCALE GENOMIC DNA]</scope>
    <source>
        <strain evidence="3">LQN</strain>
        <tissue evidence="3">Leaf</tissue>
    </source>
</reference>
<evidence type="ECO:0000259" key="2">
    <source>
        <dbReference type="Pfam" id="PF14111"/>
    </source>
</evidence>
<accession>A0AAV9MAP6</accession>